<organism evidence="1 2">
    <name type="scientific">Enhygromyxa salina</name>
    <dbReference type="NCBI Taxonomy" id="215803"/>
    <lineage>
        <taxon>Bacteria</taxon>
        <taxon>Pseudomonadati</taxon>
        <taxon>Myxococcota</taxon>
        <taxon>Polyangia</taxon>
        <taxon>Nannocystales</taxon>
        <taxon>Nannocystaceae</taxon>
        <taxon>Enhygromyxa</taxon>
    </lineage>
</organism>
<evidence type="ECO:0000313" key="1">
    <source>
        <dbReference type="EMBL" id="KIG17542.1"/>
    </source>
</evidence>
<evidence type="ECO:0000313" key="2">
    <source>
        <dbReference type="Proteomes" id="UP000031599"/>
    </source>
</evidence>
<reference evidence="1 2" key="1">
    <citation type="submission" date="2014-12" db="EMBL/GenBank/DDBJ databases">
        <title>Genome assembly of Enhygromyxa salina DSM 15201.</title>
        <authorList>
            <person name="Sharma G."/>
            <person name="Subramanian S."/>
        </authorList>
    </citation>
    <scope>NUCLEOTIDE SEQUENCE [LARGE SCALE GENOMIC DNA]</scope>
    <source>
        <strain evidence="1 2">DSM 15201</strain>
    </source>
</reference>
<name>A0A0C2DCU1_9BACT</name>
<proteinExistence type="predicted"/>
<comment type="caution">
    <text evidence="1">The sequence shown here is derived from an EMBL/GenBank/DDBJ whole genome shotgun (WGS) entry which is preliminary data.</text>
</comment>
<dbReference type="AlphaFoldDB" id="A0A0C2DCU1"/>
<protein>
    <submittedName>
        <fullName evidence="1">Uncharacterized protein</fullName>
    </submittedName>
</protein>
<accession>A0A0C2DCU1</accession>
<sequence length="47" mass="5323">MEGSSFFHRALFETGHAKLTKNEDLRLNAALSAMVQEHQLLAEHDDL</sequence>
<dbReference type="Proteomes" id="UP000031599">
    <property type="component" value="Unassembled WGS sequence"/>
</dbReference>
<dbReference type="EMBL" id="JMCC02000023">
    <property type="protein sequence ID" value="KIG17542.1"/>
    <property type="molecule type" value="Genomic_DNA"/>
</dbReference>
<gene>
    <name evidence="1" type="ORF">DB30_03243</name>
</gene>